<dbReference type="PANTHER" id="PTHR45964">
    <property type="entry name" value="WSCD FAMILY MEMBER CG9164"/>
    <property type="match status" value="1"/>
</dbReference>
<evidence type="ECO:0000313" key="4">
    <source>
        <dbReference type="Proteomes" id="UP000077266"/>
    </source>
</evidence>
<dbReference type="Proteomes" id="UP000077266">
    <property type="component" value="Unassembled WGS sequence"/>
</dbReference>
<dbReference type="PANTHER" id="PTHR45964:SF5">
    <property type="entry name" value="WSCD FAMILY MEMBER CG9164"/>
    <property type="match status" value="1"/>
</dbReference>
<keyword evidence="4" id="KW-1185">Reference proteome</keyword>
<evidence type="ECO:0000256" key="1">
    <source>
        <dbReference type="ARBA" id="ARBA00022737"/>
    </source>
</evidence>
<dbReference type="InParanoid" id="A0A165EY70"/>
<name>A0A165EY70_EXIGL</name>
<dbReference type="Pfam" id="PF01822">
    <property type="entry name" value="WSC"/>
    <property type="match status" value="2"/>
</dbReference>
<dbReference type="Gene3D" id="3.40.630.30">
    <property type="match status" value="1"/>
</dbReference>
<gene>
    <name evidence="3" type="ORF">EXIGLDRAFT_751961</name>
</gene>
<evidence type="ECO:0000313" key="3">
    <source>
        <dbReference type="EMBL" id="KZV87957.1"/>
    </source>
</evidence>
<feature type="domain" description="WSC" evidence="2">
    <location>
        <begin position="81"/>
        <end position="174"/>
    </location>
</feature>
<protein>
    <submittedName>
        <fullName evidence="3">WSC-domain-containing protein</fullName>
    </submittedName>
</protein>
<dbReference type="STRING" id="1314781.A0A165EY70"/>
<dbReference type="EMBL" id="KV426111">
    <property type="protein sequence ID" value="KZV87957.1"/>
    <property type="molecule type" value="Genomic_DNA"/>
</dbReference>
<feature type="domain" description="WSC" evidence="2">
    <location>
        <begin position="192"/>
        <end position="286"/>
    </location>
</feature>
<sequence length="293" mass="31998">MEPSSATIGYRQYAGDRDLQTVIELIHSELSEPYVVYTYRYFLDQWPQLCLITHAQPTSDISIGIGIGGQATPRNVLLYKTFLNIGCWSDDPSARLLHDFEPSVNPLTVQSCIDKCDSLGLALAGLEFGQECFCGNAILNDQQLIPRANCTTACTGNAKQACGGAGAINLYLNLLKPFVTLGPPFMVTRFKQWKFLECTQDDVANRQLPTLMDSIPHEQMSVQRCLDACAAGGFSVGALQFAQECWCGNVALPFPSVDQAKCNSPCTDEANEFCGGPGFNQVYFLPSANFTTS</sequence>
<accession>A0A165EY70</accession>
<dbReference type="InterPro" id="IPR002889">
    <property type="entry name" value="WSC_carb-bd"/>
</dbReference>
<keyword evidence="1" id="KW-0677">Repeat</keyword>
<organism evidence="3 4">
    <name type="scientific">Exidia glandulosa HHB12029</name>
    <dbReference type="NCBI Taxonomy" id="1314781"/>
    <lineage>
        <taxon>Eukaryota</taxon>
        <taxon>Fungi</taxon>
        <taxon>Dikarya</taxon>
        <taxon>Basidiomycota</taxon>
        <taxon>Agaricomycotina</taxon>
        <taxon>Agaricomycetes</taxon>
        <taxon>Auriculariales</taxon>
        <taxon>Exidiaceae</taxon>
        <taxon>Exidia</taxon>
    </lineage>
</organism>
<dbReference type="PROSITE" id="PS51212">
    <property type="entry name" value="WSC"/>
    <property type="match status" value="2"/>
</dbReference>
<evidence type="ECO:0000259" key="2">
    <source>
        <dbReference type="PROSITE" id="PS51212"/>
    </source>
</evidence>
<dbReference type="SMART" id="SM00321">
    <property type="entry name" value="WSC"/>
    <property type="match status" value="2"/>
</dbReference>
<dbReference type="InterPro" id="IPR051589">
    <property type="entry name" value="Sialate-O-sulfotransferase"/>
</dbReference>
<dbReference type="OrthoDB" id="5985073at2759"/>
<reference evidence="3 4" key="1">
    <citation type="journal article" date="2016" name="Mol. Biol. Evol.">
        <title>Comparative Genomics of Early-Diverging Mushroom-Forming Fungi Provides Insights into the Origins of Lignocellulose Decay Capabilities.</title>
        <authorList>
            <person name="Nagy L.G."/>
            <person name="Riley R."/>
            <person name="Tritt A."/>
            <person name="Adam C."/>
            <person name="Daum C."/>
            <person name="Floudas D."/>
            <person name="Sun H."/>
            <person name="Yadav J.S."/>
            <person name="Pangilinan J."/>
            <person name="Larsson K.H."/>
            <person name="Matsuura K."/>
            <person name="Barry K."/>
            <person name="Labutti K."/>
            <person name="Kuo R."/>
            <person name="Ohm R.A."/>
            <person name="Bhattacharya S.S."/>
            <person name="Shirouzu T."/>
            <person name="Yoshinaga Y."/>
            <person name="Martin F.M."/>
            <person name="Grigoriev I.V."/>
            <person name="Hibbett D.S."/>
        </authorList>
    </citation>
    <scope>NUCLEOTIDE SEQUENCE [LARGE SCALE GENOMIC DNA]</scope>
    <source>
        <strain evidence="3 4">HHB12029</strain>
    </source>
</reference>
<dbReference type="AlphaFoldDB" id="A0A165EY70"/>
<proteinExistence type="predicted"/>